<dbReference type="Proteomes" id="UP001162031">
    <property type="component" value="Unassembled WGS sequence"/>
</dbReference>
<dbReference type="EMBL" id="CANTFL010001036">
    <property type="protein sequence ID" value="CAI5730541.1"/>
    <property type="molecule type" value="Genomic_DNA"/>
</dbReference>
<dbReference type="Pfam" id="PF08700">
    <property type="entry name" value="VPS51_Exo84_N"/>
    <property type="match status" value="1"/>
</dbReference>
<sequence length="1004" mass="113473">MTRSATCRDHAQRGDEASDFLRRLSIADAKVLLEKTRKEKEKKTEEMQKMIGGRYRDLIQSADEIVTMHSAAMRLEVSLKEMPEMWQQMEMALSDALDVEKQLGCVEPPDAVPATSKEGDQVGEATDVDQVAFLVEVTEKMWQLLDEGMSLQALELYEQADRIRDQWVVSKSAETEFPFLLSQWACIQSFRPRILACANSYLTCRGKNSSFYADNLCTLVVLSTPQMSADKAIEAFFESRSTWLTPIYKKNSDRWFALTHSRKERTLMVILKSICWTITQTEEIFGEDIRLLSSMPKLPLSFRDDLDACTSSGKVLERLSKWFRQHQQQIPEVVSAIISSIDSITLLSRARSKLVAFDNTFGGCQSVNVWQQLCSKAHTHQSGSVEKQSAVPVESVFSVLYAEAFRKRTRDLVQNSFVEALEAIKSQFRACVHETVANISRTDYRLENLTFYDHFEKIQKVAADIDASDLQSVLTEEFLRTLLKLVIFVEQEYPFCRNRNHACVESEARLLSVHFHISNIFAGIVAECPGRINSLFPGHPSAVLIPENDPAPSIIGPTFEKYANNGFVEKAQLKCALKELTGGHEDFRVCFIFEDLRQVGSLGWHSFYLVTELMRKASYSQTFVNVMHGLSTKHCEAWADILLQQKVEPLRELMQVEQYESTNEEWIASHEGWVEQVICDEGLGEDIDDSSSESEMALGDEKVWLPWSETPTVSSFLFSCCYSLDNANRLIQSPGSAKDEQMKLMQRTMRDVLVERLTVVIVTVYDAAVSLLVKAKASQKDSVLNFGECCIQQFLFDMYFVRATLGFSDFIRFGWGDELDTENRSPGLLKLKGLFERMREFIDPVDWEIYGPQLIENVVLQFRKSRLLFSSLSESNDINKINGKEIVIGAHDTRPLVRIAEPVARFSLLPVPLNRRKFRCSVSPPSEDATAESRSRANSTSRFHERSAEDDGSSVQPSASKLQNLLSSSTSSHIFSAAASGTNLLSSAAKGIGFLSSATQNRYF</sequence>
<dbReference type="GO" id="GO:0000139">
    <property type="term" value="C:Golgi membrane"/>
    <property type="evidence" value="ECO:0007669"/>
    <property type="project" value="UniProtKB-SubCell"/>
</dbReference>
<evidence type="ECO:0000313" key="10">
    <source>
        <dbReference type="Proteomes" id="UP001162031"/>
    </source>
</evidence>
<organism evidence="9 10">
    <name type="scientific">Hyaloperonospora brassicae</name>
    <name type="common">Brassica downy mildew</name>
    <name type="synonym">Peronospora brassicae</name>
    <dbReference type="NCBI Taxonomy" id="162125"/>
    <lineage>
        <taxon>Eukaryota</taxon>
        <taxon>Sar</taxon>
        <taxon>Stramenopiles</taxon>
        <taxon>Oomycota</taxon>
        <taxon>Peronosporomycetes</taxon>
        <taxon>Peronosporales</taxon>
        <taxon>Peronosporaceae</taxon>
        <taxon>Hyaloperonospora</taxon>
    </lineage>
</organism>
<evidence type="ECO:0000256" key="1">
    <source>
        <dbReference type="ARBA" id="ARBA00004395"/>
    </source>
</evidence>
<evidence type="ECO:0000256" key="2">
    <source>
        <dbReference type="ARBA" id="ARBA00006653"/>
    </source>
</evidence>
<evidence type="ECO:0000256" key="3">
    <source>
        <dbReference type="ARBA" id="ARBA00020978"/>
    </source>
</evidence>
<dbReference type="GO" id="GO:0006891">
    <property type="term" value="P:intra-Golgi vesicle-mediated transport"/>
    <property type="evidence" value="ECO:0007669"/>
    <property type="project" value="InterPro"/>
</dbReference>
<evidence type="ECO:0000313" key="9">
    <source>
        <dbReference type="EMBL" id="CAI5730541.1"/>
    </source>
</evidence>
<proteinExistence type="inferred from homology"/>
<dbReference type="PANTHER" id="PTHR31658">
    <property type="entry name" value="CONSERVED OLIGOMERIC GOLGI COMPLEX SUBUNIT 1"/>
    <property type="match status" value="1"/>
</dbReference>
<comment type="similarity">
    <text evidence="2">Belongs to the COG1 family.</text>
</comment>
<evidence type="ECO:0000256" key="8">
    <source>
        <dbReference type="SAM" id="MobiDB-lite"/>
    </source>
</evidence>
<reference evidence="9" key="1">
    <citation type="submission" date="2022-12" db="EMBL/GenBank/DDBJ databases">
        <authorList>
            <person name="Webb A."/>
        </authorList>
    </citation>
    <scope>NUCLEOTIDE SEQUENCE</scope>
    <source>
        <strain evidence="9">Hp1</strain>
    </source>
</reference>
<dbReference type="PANTHER" id="PTHR31658:SF0">
    <property type="entry name" value="CONSERVED OLIGOMERIC GOLGI COMPLEX SUBUNIT 1"/>
    <property type="match status" value="1"/>
</dbReference>
<evidence type="ECO:0000256" key="7">
    <source>
        <dbReference type="ARBA" id="ARBA00023136"/>
    </source>
</evidence>
<name>A0AAV0U182_HYABA</name>
<dbReference type="GO" id="GO:0015031">
    <property type="term" value="P:protein transport"/>
    <property type="evidence" value="ECO:0007669"/>
    <property type="project" value="UniProtKB-KW"/>
</dbReference>
<dbReference type="AlphaFoldDB" id="A0AAV0U182"/>
<gene>
    <name evidence="9" type="ORF">HBR001_LOCUS4888</name>
</gene>
<evidence type="ECO:0000256" key="4">
    <source>
        <dbReference type="ARBA" id="ARBA00022448"/>
    </source>
</evidence>
<keyword evidence="7" id="KW-0472">Membrane</keyword>
<comment type="subcellular location">
    <subcellularLocation>
        <location evidence="1">Golgi apparatus membrane</location>
        <topology evidence="1">Peripheral membrane protein</topology>
    </subcellularLocation>
</comment>
<keyword evidence="4" id="KW-0813">Transport</keyword>
<dbReference type="GO" id="GO:0017119">
    <property type="term" value="C:Golgi transport complex"/>
    <property type="evidence" value="ECO:0007669"/>
    <property type="project" value="InterPro"/>
</dbReference>
<evidence type="ECO:0000256" key="5">
    <source>
        <dbReference type="ARBA" id="ARBA00022927"/>
    </source>
</evidence>
<feature type="region of interest" description="Disordered" evidence="8">
    <location>
        <begin position="920"/>
        <end position="961"/>
    </location>
</feature>
<keyword evidence="10" id="KW-1185">Reference proteome</keyword>
<accession>A0AAV0U182</accession>
<dbReference type="InterPro" id="IPR033370">
    <property type="entry name" value="COG1"/>
</dbReference>
<keyword evidence="5" id="KW-0653">Protein transport</keyword>
<protein>
    <recommendedName>
        <fullName evidence="3">Conserved oligomeric Golgi complex subunit 1</fullName>
    </recommendedName>
</protein>
<keyword evidence="6" id="KW-0333">Golgi apparatus</keyword>
<comment type="caution">
    <text evidence="9">The sequence shown here is derived from an EMBL/GenBank/DDBJ whole genome shotgun (WGS) entry which is preliminary data.</text>
</comment>
<evidence type="ECO:0000256" key="6">
    <source>
        <dbReference type="ARBA" id="ARBA00023034"/>
    </source>
</evidence>